<dbReference type="AlphaFoldDB" id="A0A7W7Q5V6"/>
<proteinExistence type="predicted"/>
<sequence length="389" mass="41662">MTTVRLRPLSIVPEGEEVLVGDPETGTFVTIPAIGGLVIEALTRGATIDEVAAEAEAAAGQPVDIPAFVATLTELGFVDDGSRPEAAATAPIQGKRWVAGVSERVVRPLFGRVAWCCYAAIAVFCVAVFVVRPDLFPSAARDAFPFGDIGLSAVLLVPFSMATMALHECGHWLAARAAGLRARFGVDRRMMLLVFETDLTQVWGVPRKQRYSPLLGGMAVDVVLLGALLAASLAVDDAAVSAALAVGIYLKLAGFLWQCMVFLRTDLYAVMVNLLGCHNLWRVKTLLLRRAFGRLSAAETEELASASAADRRAGSWFRWVWLAGFAGVLGWFALFVLPVVAVVLRWAADGMSAGPLAGRFWYCLVCAALLLGPYLLAAGLAVRERRSRT</sequence>
<keyword evidence="3" id="KW-1185">Reference proteome</keyword>
<keyword evidence="1" id="KW-0812">Transmembrane</keyword>
<evidence type="ECO:0000256" key="1">
    <source>
        <dbReference type="SAM" id="Phobius"/>
    </source>
</evidence>
<evidence type="ECO:0008006" key="4">
    <source>
        <dbReference type="Google" id="ProtNLM"/>
    </source>
</evidence>
<feature type="transmembrane region" description="Helical" evidence="1">
    <location>
        <begin position="143"/>
        <end position="166"/>
    </location>
</feature>
<feature type="transmembrane region" description="Helical" evidence="1">
    <location>
        <begin position="359"/>
        <end position="382"/>
    </location>
</feature>
<protein>
    <recommendedName>
        <fullName evidence="4">Peptide zinc metalloprotease protein</fullName>
    </recommendedName>
</protein>
<comment type="caution">
    <text evidence="2">The sequence shown here is derived from an EMBL/GenBank/DDBJ whole genome shotgun (WGS) entry which is preliminary data.</text>
</comment>
<dbReference type="EMBL" id="JACHJQ010000004">
    <property type="protein sequence ID" value="MBB4907398.1"/>
    <property type="molecule type" value="Genomic_DNA"/>
</dbReference>
<keyword evidence="1" id="KW-1133">Transmembrane helix</keyword>
<feature type="transmembrane region" description="Helical" evidence="1">
    <location>
        <begin position="113"/>
        <end position="131"/>
    </location>
</feature>
<evidence type="ECO:0000313" key="2">
    <source>
        <dbReference type="EMBL" id="MBB4907398.1"/>
    </source>
</evidence>
<dbReference type="RefSeq" id="WP_184811600.1">
    <property type="nucleotide sequence ID" value="NZ_JACHJQ010000004.1"/>
</dbReference>
<dbReference type="Proteomes" id="UP000520767">
    <property type="component" value="Unassembled WGS sequence"/>
</dbReference>
<feature type="transmembrane region" description="Helical" evidence="1">
    <location>
        <begin position="214"/>
        <end position="235"/>
    </location>
</feature>
<accession>A0A7W7Q5V6</accession>
<keyword evidence="1" id="KW-0472">Membrane</keyword>
<evidence type="ECO:0000313" key="3">
    <source>
        <dbReference type="Proteomes" id="UP000520767"/>
    </source>
</evidence>
<organism evidence="2 3">
    <name type="scientific">Actinophytocola algeriensis</name>
    <dbReference type="NCBI Taxonomy" id="1768010"/>
    <lineage>
        <taxon>Bacteria</taxon>
        <taxon>Bacillati</taxon>
        <taxon>Actinomycetota</taxon>
        <taxon>Actinomycetes</taxon>
        <taxon>Pseudonocardiales</taxon>
        <taxon>Pseudonocardiaceae</taxon>
    </lineage>
</organism>
<feature type="transmembrane region" description="Helical" evidence="1">
    <location>
        <begin position="319"/>
        <end position="347"/>
    </location>
</feature>
<name>A0A7W7Q5V6_9PSEU</name>
<gene>
    <name evidence="2" type="ORF">FHR82_003640</name>
</gene>
<reference evidence="2 3" key="1">
    <citation type="submission" date="2020-08" db="EMBL/GenBank/DDBJ databases">
        <title>Genomic Encyclopedia of Type Strains, Phase III (KMG-III): the genomes of soil and plant-associated and newly described type strains.</title>
        <authorList>
            <person name="Whitman W."/>
        </authorList>
    </citation>
    <scope>NUCLEOTIDE SEQUENCE [LARGE SCALE GENOMIC DNA]</scope>
    <source>
        <strain evidence="2 3">CECT 8960</strain>
    </source>
</reference>
<feature type="transmembrane region" description="Helical" evidence="1">
    <location>
        <begin position="241"/>
        <end position="263"/>
    </location>
</feature>